<keyword evidence="2" id="KW-1185">Reference proteome</keyword>
<evidence type="ECO:0008006" key="3">
    <source>
        <dbReference type="Google" id="ProtNLM"/>
    </source>
</evidence>
<accession>A0AAX3T193</accession>
<sequence length="138" mass="17143">MVINNKNCSYVIDNSDTTVFISGNPKKSYLFPLFITEWKQIFFIRMTSIFPKSDEKNYVEILNWNEIEKLKKTTYIRFDKNKSDIHRKWEYKIKKYEYIYDEKIEQYREEILRKALKCIYIQPIYYKYINEELEKIKK</sequence>
<name>A0AAX3T193_SPICI</name>
<evidence type="ECO:0000313" key="1">
    <source>
        <dbReference type="EMBL" id="WFG97038.1"/>
    </source>
</evidence>
<organism evidence="1 2">
    <name type="scientific">Spiroplasma citri</name>
    <dbReference type="NCBI Taxonomy" id="2133"/>
    <lineage>
        <taxon>Bacteria</taxon>
        <taxon>Bacillati</taxon>
        <taxon>Mycoplasmatota</taxon>
        <taxon>Mollicutes</taxon>
        <taxon>Entomoplasmatales</taxon>
        <taxon>Spiroplasmataceae</taxon>
        <taxon>Spiroplasma</taxon>
    </lineage>
</organism>
<reference evidence="1 2" key="1">
    <citation type="submission" date="2022-04" db="EMBL/GenBank/DDBJ databases">
        <title>Whole genome of Spiroplasma citri.</title>
        <authorList>
            <person name="Khanchezar A."/>
            <person name="Izadpanah K."/>
            <person name="Taghavi M."/>
            <person name="Ghorbani A."/>
            <person name="Beven L."/>
        </authorList>
    </citation>
    <scope>NUCLEOTIDE SEQUENCE [LARGE SCALE GENOMIC DNA]</scope>
    <source>
        <strain evidence="1 2">D4</strain>
    </source>
</reference>
<dbReference type="AlphaFoldDB" id="A0AAX3T193"/>
<dbReference type="RefSeq" id="WP_277939227.1">
    <property type="nucleotide sequence ID" value="NZ_CP096246.1"/>
</dbReference>
<proteinExistence type="predicted"/>
<evidence type="ECO:0000313" key="2">
    <source>
        <dbReference type="Proteomes" id="UP001214629"/>
    </source>
</evidence>
<protein>
    <recommendedName>
        <fullName evidence="3">Plectrovirus-related protein</fullName>
    </recommendedName>
</protein>
<gene>
    <name evidence="1" type="ORF">M0C40_03280</name>
</gene>
<dbReference type="Proteomes" id="UP001214629">
    <property type="component" value="Chromosome"/>
</dbReference>
<dbReference type="EMBL" id="CP096246">
    <property type="protein sequence ID" value="WFG97038.1"/>
    <property type="molecule type" value="Genomic_DNA"/>
</dbReference>